<dbReference type="RefSeq" id="WP_263720014.1">
    <property type="nucleotide sequence ID" value="NZ_JAOWLA010000002.1"/>
</dbReference>
<evidence type="ECO:0000313" key="1">
    <source>
        <dbReference type="EMBL" id="MCV2863557.1"/>
    </source>
</evidence>
<evidence type="ECO:0008006" key="3">
    <source>
        <dbReference type="Google" id="ProtNLM"/>
    </source>
</evidence>
<accession>A0ABT2YXS1</accession>
<comment type="caution">
    <text evidence="1">The sequence shown here is derived from an EMBL/GenBank/DDBJ whole genome shotgun (WGS) entry which is preliminary data.</text>
</comment>
<sequence>MEKDKDLEACFAAARTLAPMPDRALLDRIAAEGRALQPLPRPASEAKHAPAAQRGSGPWRAIFGTLGGWPALGGLMTAGLAGLWLGLSDTGGVSGYVYDNSGEGWLYGPADIVSLTVAEEGV</sequence>
<gene>
    <name evidence="1" type="ORF">OE647_02265</name>
</gene>
<organism evidence="1 2">
    <name type="scientific">Albidovulum sediminicola</name>
    <dbReference type="NCBI Taxonomy" id="2984331"/>
    <lineage>
        <taxon>Bacteria</taxon>
        <taxon>Pseudomonadati</taxon>
        <taxon>Pseudomonadota</taxon>
        <taxon>Alphaproteobacteria</taxon>
        <taxon>Rhodobacterales</taxon>
        <taxon>Paracoccaceae</taxon>
        <taxon>Albidovulum</taxon>
    </lineage>
</organism>
<evidence type="ECO:0000313" key="2">
    <source>
        <dbReference type="Proteomes" id="UP001652503"/>
    </source>
</evidence>
<reference evidence="1 2" key="1">
    <citation type="submission" date="2022-10" db="EMBL/GenBank/DDBJ databases">
        <title>Defluviimonas sp. nov., isolated from ocean surface water.</title>
        <authorList>
            <person name="He W."/>
            <person name="Wang L."/>
            <person name="Zhang D.-F."/>
        </authorList>
    </citation>
    <scope>NUCLEOTIDE SEQUENCE [LARGE SCALE GENOMIC DNA]</scope>
    <source>
        <strain evidence="1 2">WL0075</strain>
    </source>
</reference>
<keyword evidence="2" id="KW-1185">Reference proteome</keyword>
<dbReference type="Proteomes" id="UP001652503">
    <property type="component" value="Unassembled WGS sequence"/>
</dbReference>
<dbReference type="EMBL" id="JAOWLA010000002">
    <property type="protein sequence ID" value="MCV2863557.1"/>
    <property type="molecule type" value="Genomic_DNA"/>
</dbReference>
<name>A0ABT2YXS1_9RHOB</name>
<protein>
    <recommendedName>
        <fullName evidence="3">Dihydroorotate dehydrogenase</fullName>
    </recommendedName>
</protein>
<proteinExistence type="predicted"/>